<reference evidence="2" key="1">
    <citation type="journal article" date="2015" name="Nature">
        <title>Complex archaea that bridge the gap between prokaryotes and eukaryotes.</title>
        <authorList>
            <person name="Spang A."/>
            <person name="Saw J.H."/>
            <person name="Jorgensen S.L."/>
            <person name="Zaremba-Niedzwiedzka K."/>
            <person name="Martijn J."/>
            <person name="Lind A.E."/>
            <person name="van Eijk R."/>
            <person name="Schleper C."/>
            <person name="Guy L."/>
            <person name="Ettema T.J."/>
        </authorList>
    </citation>
    <scope>NUCLEOTIDE SEQUENCE</scope>
</reference>
<evidence type="ECO:0000313" key="2">
    <source>
        <dbReference type="EMBL" id="KKN22399.1"/>
    </source>
</evidence>
<dbReference type="AlphaFoldDB" id="A0A0F9NX44"/>
<comment type="caution">
    <text evidence="2">The sequence shown here is derived from an EMBL/GenBank/DDBJ whole genome shotgun (WGS) entry which is preliminary data.</text>
</comment>
<name>A0A0F9NX44_9ZZZZ</name>
<accession>A0A0F9NX44</accession>
<sequence length="146" mass="15519">MPTAARLTAAMCLAVLAGILSKMIIPLMPENTQFGYFIPINVALGLLAGWTVMGPRASRGITAGINNGLTGVFILMLWGLATHSVREMLKKALLRRYDGMGEALIASISIAAEYFMVIATLPIAITVIVGGALSGVITNLVNRRYL</sequence>
<dbReference type="EMBL" id="LAZR01003066">
    <property type="protein sequence ID" value="KKN22399.1"/>
    <property type="molecule type" value="Genomic_DNA"/>
</dbReference>
<evidence type="ECO:0000256" key="1">
    <source>
        <dbReference type="SAM" id="Phobius"/>
    </source>
</evidence>
<gene>
    <name evidence="2" type="ORF">LCGC14_0915640</name>
</gene>
<dbReference type="NCBIfam" id="NF033773">
    <property type="entry name" value="tellur_TrgA"/>
    <property type="match status" value="1"/>
</dbReference>
<keyword evidence="1" id="KW-0812">Transmembrane</keyword>
<dbReference type="InterPro" id="IPR047784">
    <property type="entry name" value="TrgA"/>
</dbReference>
<organism evidence="2">
    <name type="scientific">marine sediment metagenome</name>
    <dbReference type="NCBI Taxonomy" id="412755"/>
    <lineage>
        <taxon>unclassified sequences</taxon>
        <taxon>metagenomes</taxon>
        <taxon>ecological metagenomes</taxon>
    </lineage>
</organism>
<evidence type="ECO:0008006" key="3">
    <source>
        <dbReference type="Google" id="ProtNLM"/>
    </source>
</evidence>
<feature type="transmembrane region" description="Helical" evidence="1">
    <location>
        <begin position="60"/>
        <end position="81"/>
    </location>
</feature>
<feature type="transmembrane region" description="Helical" evidence="1">
    <location>
        <begin position="34"/>
        <end position="53"/>
    </location>
</feature>
<feature type="transmembrane region" description="Helical" evidence="1">
    <location>
        <begin position="7"/>
        <end position="28"/>
    </location>
</feature>
<keyword evidence="1" id="KW-1133">Transmembrane helix</keyword>
<proteinExistence type="predicted"/>
<protein>
    <recommendedName>
        <fullName evidence="3">Tellurium resistance protein</fullName>
    </recommendedName>
</protein>
<keyword evidence="1" id="KW-0472">Membrane</keyword>
<feature type="transmembrane region" description="Helical" evidence="1">
    <location>
        <begin position="114"/>
        <end position="141"/>
    </location>
</feature>